<accession>A0ACB8RIT5</accession>
<organism evidence="1 2">
    <name type="scientific">Auriscalpium vulgare</name>
    <dbReference type="NCBI Taxonomy" id="40419"/>
    <lineage>
        <taxon>Eukaryota</taxon>
        <taxon>Fungi</taxon>
        <taxon>Dikarya</taxon>
        <taxon>Basidiomycota</taxon>
        <taxon>Agaricomycotina</taxon>
        <taxon>Agaricomycetes</taxon>
        <taxon>Russulales</taxon>
        <taxon>Auriscalpiaceae</taxon>
        <taxon>Auriscalpium</taxon>
    </lineage>
</organism>
<reference evidence="1" key="2">
    <citation type="journal article" date="2022" name="New Phytol.">
        <title>Evolutionary transition to the ectomycorrhizal habit in the genomes of a hyperdiverse lineage of mushroom-forming fungi.</title>
        <authorList>
            <person name="Looney B."/>
            <person name="Miyauchi S."/>
            <person name="Morin E."/>
            <person name="Drula E."/>
            <person name="Courty P.E."/>
            <person name="Kohler A."/>
            <person name="Kuo A."/>
            <person name="LaButti K."/>
            <person name="Pangilinan J."/>
            <person name="Lipzen A."/>
            <person name="Riley R."/>
            <person name="Andreopoulos W."/>
            <person name="He G."/>
            <person name="Johnson J."/>
            <person name="Nolan M."/>
            <person name="Tritt A."/>
            <person name="Barry K.W."/>
            <person name="Grigoriev I.V."/>
            <person name="Nagy L.G."/>
            <person name="Hibbett D."/>
            <person name="Henrissat B."/>
            <person name="Matheny P.B."/>
            <person name="Labbe J."/>
            <person name="Martin F.M."/>
        </authorList>
    </citation>
    <scope>NUCLEOTIDE SEQUENCE</scope>
    <source>
        <strain evidence="1">FP105234-sp</strain>
    </source>
</reference>
<gene>
    <name evidence="1" type="ORF">FA95DRAFT_1574835</name>
</gene>
<name>A0ACB8RIT5_9AGAM</name>
<proteinExistence type="predicted"/>
<protein>
    <submittedName>
        <fullName evidence="1">Uncharacterized protein</fullName>
    </submittedName>
</protein>
<evidence type="ECO:0000313" key="2">
    <source>
        <dbReference type="Proteomes" id="UP000814033"/>
    </source>
</evidence>
<reference evidence="1" key="1">
    <citation type="submission" date="2021-02" db="EMBL/GenBank/DDBJ databases">
        <authorList>
            <consortium name="DOE Joint Genome Institute"/>
            <person name="Ahrendt S."/>
            <person name="Looney B.P."/>
            <person name="Miyauchi S."/>
            <person name="Morin E."/>
            <person name="Drula E."/>
            <person name="Courty P.E."/>
            <person name="Chicoki N."/>
            <person name="Fauchery L."/>
            <person name="Kohler A."/>
            <person name="Kuo A."/>
            <person name="Labutti K."/>
            <person name="Pangilinan J."/>
            <person name="Lipzen A."/>
            <person name="Riley R."/>
            <person name="Andreopoulos W."/>
            <person name="He G."/>
            <person name="Johnson J."/>
            <person name="Barry K.W."/>
            <person name="Grigoriev I.V."/>
            <person name="Nagy L."/>
            <person name="Hibbett D."/>
            <person name="Henrissat B."/>
            <person name="Matheny P.B."/>
            <person name="Labbe J."/>
            <person name="Martin F."/>
        </authorList>
    </citation>
    <scope>NUCLEOTIDE SEQUENCE</scope>
    <source>
        <strain evidence="1">FP105234-sp</strain>
    </source>
</reference>
<comment type="caution">
    <text evidence="1">The sequence shown here is derived from an EMBL/GenBank/DDBJ whole genome shotgun (WGS) entry which is preliminary data.</text>
</comment>
<sequence length="391" mass="42757">MPNALSHVVLDIALDHGDMITVDVLMAPNGTLALSWSRAGVQSQPEHSTGRMPPPPDLAQSISEAPTGGPPIVRTVNLVIRLPGSANSASRVKWEEDVRLVTGVREVLQGTPDTRTTYNNIQQQDDTAYNSTTSHTKRTCGNREPATRKAIATMRRKVSPFVASAIASRARGSEGGVSIVQPAGPPSPAGHWIDVFVVTPSGLMVRAWREKGRWADEAEKLQVSVPCLPQRVALRLAIRVFNHHHPYTPGRPPPAKRHYDPMRINNTEPFEKRLARRRAAEKKRRDEIAWQFGIGKPGSNYVWAGALAVWNPEKARALQKMRGTTHRGFSGQPGPSRPPLQRPKCAAEEPEGPDDWAMPSDVETPHTGGWGSWGSWGGQAWGDADANTGSW</sequence>
<keyword evidence="2" id="KW-1185">Reference proteome</keyword>
<dbReference type="EMBL" id="MU276002">
    <property type="protein sequence ID" value="KAI0043844.1"/>
    <property type="molecule type" value="Genomic_DNA"/>
</dbReference>
<dbReference type="Proteomes" id="UP000814033">
    <property type="component" value="Unassembled WGS sequence"/>
</dbReference>
<evidence type="ECO:0000313" key="1">
    <source>
        <dbReference type="EMBL" id="KAI0043844.1"/>
    </source>
</evidence>